<dbReference type="PANTHER" id="PTHR32507:SF0">
    <property type="entry name" value="NA(+)_H(+) ANTIPORTER 2-RELATED"/>
    <property type="match status" value="1"/>
</dbReference>
<dbReference type="SUPFAM" id="SSF51735">
    <property type="entry name" value="NAD(P)-binding Rossmann-fold domains"/>
    <property type="match status" value="1"/>
</dbReference>
<feature type="transmembrane region" description="Helical" evidence="9">
    <location>
        <begin position="6"/>
        <end position="23"/>
    </location>
</feature>
<dbReference type="Pfam" id="PF00999">
    <property type="entry name" value="Na_H_Exchanger"/>
    <property type="match status" value="1"/>
</dbReference>
<dbReference type="GO" id="GO:0015297">
    <property type="term" value="F:antiporter activity"/>
    <property type="evidence" value="ECO:0007669"/>
    <property type="project" value="UniProtKB-KW"/>
</dbReference>
<feature type="domain" description="Cation/H+ exchanger transmembrane" evidence="10">
    <location>
        <begin position="17"/>
        <end position="386"/>
    </location>
</feature>
<evidence type="ECO:0000256" key="4">
    <source>
        <dbReference type="ARBA" id="ARBA00022475"/>
    </source>
</evidence>
<dbReference type="AlphaFoldDB" id="A0A1M5DQM2"/>
<sequence length="592" mass="62488">MSHTALQTVTVAVVFGVAATLLGRRLRIPPILFFLVLGVLLGPLGLGWIRPESLGNGLVVLVEIMVAVILFEGGLSLSTHSFRKAGAAIRRMLLISIPLTGLGAAALGHAVLDLPWPKALFFGALIVVTGPTVVGSLLKAVSLNVPLRSLLNWESIWGDVLGVLLSAVALKWILPGPAHGPERIGLLFAERLFLGVFVGVLGGEVLRRWIFPFVTRLKDPALPGVTAFAAALGVFYLSNRLAENSGPLAAAMAGLVLSVRKAPAIEDIRHFKEQISIVLIGSIFVMLSSTIDPLTVMDHWPGMLAVAFLLGAVVRPASVLAGLSGSPLPWRERLYAGIVGPRGIVALATVAYADILLKGDPVMPVITNLTFAIIFFSGAFATLVGRPLASLLDVAVPSSGLGILIVGIHPLSSEIARFASQRIPVAFLDTNPSACSLAQGFGHETVCADVLDSHVYEEALEQGYGRLLAVSTDDALNQLVTQAAAVHLGPDHVFRAQADAAGDPLLIETPLPPRKAFGSDFTVREALRRLSDGRASLEVMPVSPGLPDRVMPLVVWTEDGKGVEIVRPGRTFRGTALCLVPSTPDSVSSKDT</sequence>
<evidence type="ECO:0000256" key="2">
    <source>
        <dbReference type="ARBA" id="ARBA00022448"/>
    </source>
</evidence>
<feature type="domain" description="RCK N-terminal" evidence="11">
    <location>
        <begin position="403"/>
        <end position="499"/>
    </location>
</feature>
<dbReference type="OrthoDB" id="9810759at2"/>
<dbReference type="RefSeq" id="WP_073039961.1">
    <property type="nucleotide sequence ID" value="NZ_FQVB01000024.1"/>
</dbReference>
<dbReference type="GO" id="GO:0006813">
    <property type="term" value="P:potassium ion transport"/>
    <property type="evidence" value="ECO:0007669"/>
    <property type="project" value="InterPro"/>
</dbReference>
<dbReference type="GO" id="GO:1902600">
    <property type="term" value="P:proton transmembrane transport"/>
    <property type="evidence" value="ECO:0007669"/>
    <property type="project" value="InterPro"/>
</dbReference>
<feature type="transmembrane region" description="Helical" evidence="9">
    <location>
        <begin position="275"/>
        <end position="291"/>
    </location>
</feature>
<dbReference type="EMBL" id="FQVB01000024">
    <property type="protein sequence ID" value="SHF69289.1"/>
    <property type="molecule type" value="Genomic_DNA"/>
</dbReference>
<reference evidence="13" key="1">
    <citation type="submission" date="2016-11" db="EMBL/GenBank/DDBJ databases">
        <authorList>
            <person name="Varghese N."/>
            <person name="Submissions S."/>
        </authorList>
    </citation>
    <scope>NUCLEOTIDE SEQUENCE [LARGE SCALE GENOMIC DNA]</scope>
    <source>
        <strain evidence="13">DSM 9756</strain>
    </source>
</reference>
<feature type="transmembrane region" description="Helical" evidence="9">
    <location>
        <begin position="303"/>
        <end position="322"/>
    </location>
</feature>
<feature type="transmembrane region" description="Helical" evidence="9">
    <location>
        <begin position="92"/>
        <end position="112"/>
    </location>
</feature>
<feature type="transmembrane region" description="Helical" evidence="9">
    <location>
        <begin position="334"/>
        <end position="353"/>
    </location>
</feature>
<dbReference type="InterPro" id="IPR003148">
    <property type="entry name" value="RCK_N"/>
</dbReference>
<evidence type="ECO:0000256" key="1">
    <source>
        <dbReference type="ARBA" id="ARBA00004651"/>
    </source>
</evidence>
<dbReference type="Gene3D" id="1.20.1530.20">
    <property type="match status" value="1"/>
</dbReference>
<feature type="transmembrane region" description="Helical" evidence="9">
    <location>
        <begin position="54"/>
        <end position="71"/>
    </location>
</feature>
<protein>
    <submittedName>
        <fullName evidence="12">NhaP-type Na+/H+ or K+/H+ antiporter</fullName>
    </submittedName>
</protein>
<evidence type="ECO:0000259" key="11">
    <source>
        <dbReference type="Pfam" id="PF02254"/>
    </source>
</evidence>
<dbReference type="PANTHER" id="PTHR32507">
    <property type="entry name" value="NA(+)/H(+) ANTIPORTER 1"/>
    <property type="match status" value="1"/>
</dbReference>
<keyword evidence="13" id="KW-1185">Reference proteome</keyword>
<dbReference type="STRING" id="1121391.SAMN02745206_02495"/>
<dbReference type="InterPro" id="IPR038770">
    <property type="entry name" value="Na+/solute_symporter_sf"/>
</dbReference>
<evidence type="ECO:0000256" key="7">
    <source>
        <dbReference type="ARBA" id="ARBA00023065"/>
    </source>
</evidence>
<evidence type="ECO:0000259" key="10">
    <source>
        <dbReference type="Pfam" id="PF00999"/>
    </source>
</evidence>
<evidence type="ECO:0000256" key="3">
    <source>
        <dbReference type="ARBA" id="ARBA00022449"/>
    </source>
</evidence>
<feature type="transmembrane region" description="Helical" evidence="9">
    <location>
        <begin position="118"/>
        <end position="138"/>
    </location>
</feature>
<name>A0A1M5DQM2_9BACT</name>
<evidence type="ECO:0000256" key="8">
    <source>
        <dbReference type="ARBA" id="ARBA00023136"/>
    </source>
</evidence>
<keyword evidence="4" id="KW-1003">Cell membrane</keyword>
<evidence type="ECO:0000313" key="13">
    <source>
        <dbReference type="Proteomes" id="UP000184076"/>
    </source>
</evidence>
<keyword evidence="2" id="KW-0813">Transport</keyword>
<proteinExistence type="predicted"/>
<dbReference type="InterPro" id="IPR036291">
    <property type="entry name" value="NAD(P)-bd_dom_sf"/>
</dbReference>
<gene>
    <name evidence="12" type="ORF">SAMN02745206_02495</name>
</gene>
<feature type="transmembrane region" description="Helical" evidence="9">
    <location>
        <begin position="391"/>
        <end position="411"/>
    </location>
</feature>
<evidence type="ECO:0000313" key="12">
    <source>
        <dbReference type="EMBL" id="SHF69289.1"/>
    </source>
</evidence>
<keyword evidence="7" id="KW-0406">Ion transport</keyword>
<comment type="subcellular location">
    <subcellularLocation>
        <location evidence="1">Cell membrane</location>
        <topology evidence="1">Multi-pass membrane protein</topology>
    </subcellularLocation>
</comment>
<dbReference type="InterPro" id="IPR006153">
    <property type="entry name" value="Cation/H_exchanger_TM"/>
</dbReference>
<keyword evidence="8 9" id="KW-0472">Membrane</keyword>
<keyword evidence="3" id="KW-0050">Antiport</keyword>
<accession>A0A1M5DQM2</accession>
<organism evidence="12 13">
    <name type="scientific">Desulfacinum infernum DSM 9756</name>
    <dbReference type="NCBI Taxonomy" id="1121391"/>
    <lineage>
        <taxon>Bacteria</taxon>
        <taxon>Pseudomonadati</taxon>
        <taxon>Thermodesulfobacteriota</taxon>
        <taxon>Syntrophobacteria</taxon>
        <taxon>Syntrophobacterales</taxon>
        <taxon>Syntrophobacteraceae</taxon>
        <taxon>Desulfacinum</taxon>
    </lineage>
</organism>
<keyword evidence="6 9" id="KW-1133">Transmembrane helix</keyword>
<dbReference type="Gene3D" id="3.40.50.720">
    <property type="entry name" value="NAD(P)-binding Rossmann-like Domain"/>
    <property type="match status" value="1"/>
</dbReference>
<dbReference type="GO" id="GO:0005886">
    <property type="term" value="C:plasma membrane"/>
    <property type="evidence" value="ECO:0007669"/>
    <property type="project" value="UniProtKB-SubCell"/>
</dbReference>
<keyword evidence="5 9" id="KW-0812">Transmembrane</keyword>
<evidence type="ECO:0000256" key="5">
    <source>
        <dbReference type="ARBA" id="ARBA00022692"/>
    </source>
</evidence>
<feature type="transmembrane region" description="Helical" evidence="9">
    <location>
        <begin position="365"/>
        <end position="384"/>
    </location>
</feature>
<feature type="transmembrane region" description="Helical" evidence="9">
    <location>
        <begin position="30"/>
        <end position="48"/>
    </location>
</feature>
<evidence type="ECO:0000256" key="6">
    <source>
        <dbReference type="ARBA" id="ARBA00022989"/>
    </source>
</evidence>
<dbReference type="Pfam" id="PF02254">
    <property type="entry name" value="TrkA_N"/>
    <property type="match status" value="1"/>
</dbReference>
<feature type="transmembrane region" description="Helical" evidence="9">
    <location>
        <begin position="150"/>
        <end position="172"/>
    </location>
</feature>
<dbReference type="Proteomes" id="UP000184076">
    <property type="component" value="Unassembled WGS sequence"/>
</dbReference>
<feature type="transmembrane region" description="Helical" evidence="9">
    <location>
        <begin position="192"/>
        <end position="210"/>
    </location>
</feature>
<evidence type="ECO:0000256" key="9">
    <source>
        <dbReference type="SAM" id="Phobius"/>
    </source>
</evidence>